<keyword evidence="1" id="KW-1133">Transmembrane helix</keyword>
<comment type="caution">
    <text evidence="2">The sequence shown here is derived from an EMBL/GenBank/DDBJ whole genome shotgun (WGS) entry which is preliminary data.</text>
</comment>
<evidence type="ECO:0000313" key="2">
    <source>
        <dbReference type="EMBL" id="KKL70575.1"/>
    </source>
</evidence>
<organism evidence="2">
    <name type="scientific">marine sediment metagenome</name>
    <dbReference type="NCBI Taxonomy" id="412755"/>
    <lineage>
        <taxon>unclassified sequences</taxon>
        <taxon>metagenomes</taxon>
        <taxon>ecological metagenomes</taxon>
    </lineage>
</organism>
<feature type="transmembrane region" description="Helical" evidence="1">
    <location>
        <begin position="20"/>
        <end position="42"/>
    </location>
</feature>
<proteinExistence type="predicted"/>
<name>A0A0F9GMC7_9ZZZZ</name>
<dbReference type="EMBL" id="LAZR01025858">
    <property type="protein sequence ID" value="KKL70575.1"/>
    <property type="molecule type" value="Genomic_DNA"/>
</dbReference>
<keyword evidence="1" id="KW-0472">Membrane</keyword>
<keyword evidence="1" id="KW-0812">Transmembrane</keyword>
<sequence length="44" mass="5197">MSDWQPCIPWKGKMLRGRAFWLFALKYFLWSGLIASMLSWIFGG</sequence>
<dbReference type="AlphaFoldDB" id="A0A0F9GMC7"/>
<evidence type="ECO:0000256" key="1">
    <source>
        <dbReference type="SAM" id="Phobius"/>
    </source>
</evidence>
<accession>A0A0F9GMC7</accession>
<gene>
    <name evidence="2" type="ORF">LCGC14_2103530</name>
</gene>
<protein>
    <submittedName>
        <fullName evidence="2">Uncharacterized protein</fullName>
    </submittedName>
</protein>
<reference evidence="2" key="1">
    <citation type="journal article" date="2015" name="Nature">
        <title>Complex archaea that bridge the gap between prokaryotes and eukaryotes.</title>
        <authorList>
            <person name="Spang A."/>
            <person name="Saw J.H."/>
            <person name="Jorgensen S.L."/>
            <person name="Zaremba-Niedzwiedzka K."/>
            <person name="Martijn J."/>
            <person name="Lind A.E."/>
            <person name="van Eijk R."/>
            <person name="Schleper C."/>
            <person name="Guy L."/>
            <person name="Ettema T.J."/>
        </authorList>
    </citation>
    <scope>NUCLEOTIDE SEQUENCE</scope>
</reference>